<dbReference type="FunFam" id="3.40.50.450:FF:000002">
    <property type="entry name" value="ATP-dependent 6-phosphofructokinase"/>
    <property type="match status" value="1"/>
</dbReference>
<comment type="caution">
    <text evidence="14">The sequence shown here is derived from an EMBL/GenBank/DDBJ whole genome shotgun (WGS) entry which is preliminary data.</text>
</comment>
<comment type="subcellular location">
    <subcellularLocation>
        <location evidence="12">Cytoplasm</location>
    </subcellularLocation>
</comment>
<feature type="active site" description="Proton acceptor" evidence="12">
    <location>
        <position position="207"/>
    </location>
</feature>
<feature type="binding site" evidence="12">
    <location>
        <position position="85"/>
    </location>
    <ligand>
        <name>ATP</name>
        <dbReference type="ChEBI" id="CHEBI:30616"/>
    </ligand>
</feature>
<comment type="similarity">
    <text evidence="12">Belongs to the phosphofructokinase type A (PFKA) family. PPi-dependent PFK group II subfamily. Atypical ATP-dependent clade 'X' sub-subfamily.</text>
</comment>
<evidence type="ECO:0000256" key="10">
    <source>
        <dbReference type="ARBA" id="ARBA00048070"/>
    </source>
</evidence>
<dbReference type="GO" id="GO:0003872">
    <property type="term" value="F:6-phosphofructokinase activity"/>
    <property type="evidence" value="ECO:0007669"/>
    <property type="project" value="UniProtKB-UniRule"/>
</dbReference>
<dbReference type="InterPro" id="IPR000023">
    <property type="entry name" value="Phosphofructokinase_dom"/>
</dbReference>
<dbReference type="PIRSF" id="PIRSF000534">
    <property type="entry name" value="PPi_PFK_TP0108"/>
    <property type="match status" value="1"/>
</dbReference>
<comment type="function">
    <text evidence="12">Catalyzes the phosphorylation of D-fructose 6-phosphate to fructose 1,6-bisphosphate by ATP, the first committing step of glycolysis.</text>
</comment>
<feature type="binding site" evidence="12">
    <location>
        <begin position="151"/>
        <end position="152"/>
    </location>
    <ligand>
        <name>ATP</name>
        <dbReference type="ChEBI" id="CHEBI:30616"/>
    </ligand>
</feature>
<dbReference type="InterPro" id="IPR012004">
    <property type="entry name" value="PyroP-dep_PFK_TP0108"/>
</dbReference>
<comment type="function">
    <text evidence="2">Catalyzes the phosphorylation of D-fructose 6-phosphate, the first committing step of glycolysis. Uses inorganic phosphate (PPi) as phosphoryl donor instead of ATP like common ATP-dependent phosphofructokinases (ATP-PFKs), which renders the reaction reversible, and can thus function both in glycolysis and gluconeogenesis. Consistently, PPi-PFK can replace the enzymes of both the forward (ATP-PFK) and reverse (fructose-bisphosphatase (FBPase)) reactions.</text>
</comment>
<organism evidence="14 15">
    <name type="scientific">Acanthopleuribacter pedis</name>
    <dbReference type="NCBI Taxonomy" id="442870"/>
    <lineage>
        <taxon>Bacteria</taxon>
        <taxon>Pseudomonadati</taxon>
        <taxon>Acidobacteriota</taxon>
        <taxon>Holophagae</taxon>
        <taxon>Acanthopleuribacterales</taxon>
        <taxon>Acanthopleuribacteraceae</taxon>
        <taxon>Acanthopleuribacter</taxon>
    </lineage>
</organism>
<accession>A0A8J7U5X8</accession>
<dbReference type="InterPro" id="IPR035966">
    <property type="entry name" value="PKF_sf"/>
</dbReference>
<keyword evidence="8 12" id="KW-0460">Magnesium</keyword>
<evidence type="ECO:0000256" key="12">
    <source>
        <dbReference type="HAMAP-Rule" id="MF_01981"/>
    </source>
</evidence>
<feature type="binding site" evidence="12">
    <location>
        <begin position="205"/>
        <end position="207"/>
    </location>
    <ligand>
        <name>substrate</name>
    </ligand>
</feature>
<feature type="binding site" evidence="12">
    <location>
        <begin position="250"/>
        <end position="252"/>
    </location>
    <ligand>
        <name>substrate</name>
    </ligand>
</feature>
<dbReference type="GO" id="GO:0046872">
    <property type="term" value="F:metal ion binding"/>
    <property type="evidence" value="ECO:0007669"/>
    <property type="project" value="UniProtKB-KW"/>
</dbReference>
<dbReference type="HAMAP" id="MF_01981">
    <property type="entry name" value="Phosphofructokinase_II_X"/>
    <property type="match status" value="1"/>
</dbReference>
<evidence type="ECO:0000256" key="3">
    <source>
        <dbReference type="ARBA" id="ARBA00022679"/>
    </source>
</evidence>
<keyword evidence="12" id="KW-0963">Cytoplasm</keyword>
<dbReference type="GO" id="GO:0005737">
    <property type="term" value="C:cytoplasm"/>
    <property type="evidence" value="ECO:0007669"/>
    <property type="project" value="UniProtKB-SubCell"/>
</dbReference>
<comment type="catalytic activity">
    <reaction evidence="11">
        <text>beta-D-fructose 6-phosphate + diphosphate = beta-D-fructose 1,6-bisphosphate + phosphate + H(+)</text>
        <dbReference type="Rhea" id="RHEA:13613"/>
        <dbReference type="ChEBI" id="CHEBI:15378"/>
        <dbReference type="ChEBI" id="CHEBI:32966"/>
        <dbReference type="ChEBI" id="CHEBI:33019"/>
        <dbReference type="ChEBI" id="CHEBI:43474"/>
        <dbReference type="ChEBI" id="CHEBI:57634"/>
        <dbReference type="EC" id="2.7.1.90"/>
    </reaction>
</comment>
<keyword evidence="5 12" id="KW-0547">Nucleotide-binding</keyword>
<feature type="binding site" evidence="12">
    <location>
        <position position="177"/>
    </location>
    <ligand>
        <name>Mg(2+)</name>
        <dbReference type="ChEBI" id="CHEBI:18420"/>
        <note>catalytic</note>
    </ligand>
</feature>
<dbReference type="UniPathway" id="UPA00109">
    <property type="reaction ID" value="UER00182"/>
</dbReference>
<feature type="binding site" evidence="12">
    <location>
        <begin position="359"/>
        <end position="362"/>
    </location>
    <ligand>
        <name>substrate</name>
    </ligand>
</feature>
<keyword evidence="15" id="KW-1185">Reference proteome</keyword>
<dbReference type="GO" id="GO:0047334">
    <property type="term" value="F:diphosphate-fructose-6-phosphate 1-phosphotransferase activity"/>
    <property type="evidence" value="ECO:0007669"/>
    <property type="project" value="UniProtKB-EC"/>
</dbReference>
<evidence type="ECO:0000256" key="5">
    <source>
        <dbReference type="ARBA" id="ARBA00022741"/>
    </source>
</evidence>
<dbReference type="SUPFAM" id="SSF53784">
    <property type="entry name" value="Phosphofructokinase"/>
    <property type="match status" value="1"/>
</dbReference>
<dbReference type="RefSeq" id="WP_207862160.1">
    <property type="nucleotide sequence ID" value="NZ_JAFREP010000032.1"/>
</dbReference>
<dbReference type="EC" id="2.7.1.11" evidence="12"/>
<evidence type="ECO:0000256" key="4">
    <source>
        <dbReference type="ARBA" id="ARBA00022723"/>
    </source>
</evidence>
<comment type="subunit">
    <text evidence="12">Homodimer.</text>
</comment>
<comment type="pathway">
    <text evidence="12">Carbohydrate degradation; glycolysis; D-glyceraldehyde 3-phosphate and glycerone phosphate from D-glucose: step 3/4.</text>
</comment>
<feature type="binding site" evidence="12">
    <location>
        <position position="306"/>
    </location>
    <ligand>
        <name>substrate</name>
    </ligand>
</feature>
<dbReference type="Proteomes" id="UP000664417">
    <property type="component" value="Unassembled WGS sequence"/>
</dbReference>
<dbReference type="Pfam" id="PF00365">
    <property type="entry name" value="PFK"/>
    <property type="match status" value="1"/>
</dbReference>
<evidence type="ECO:0000256" key="9">
    <source>
        <dbReference type="ARBA" id="ARBA00023152"/>
    </source>
</evidence>
<protein>
    <recommendedName>
        <fullName evidence="12">ATP-dependent 6-phosphofructokinase</fullName>
        <shortName evidence="12">ATP-PFK</shortName>
        <shortName evidence="12">Phosphofructokinase</shortName>
        <ecNumber evidence="12">2.7.1.11</ecNumber>
    </recommendedName>
    <alternativeName>
        <fullName evidence="12">Phosphohexokinase</fullName>
    </alternativeName>
</protein>
<feature type="site" description="Important for substrate specificity; cannot use PPi as phosphoryl donor" evidence="12">
    <location>
        <position position="178"/>
    </location>
</feature>
<keyword evidence="3 12" id="KW-0808">Transferase</keyword>
<evidence type="ECO:0000256" key="7">
    <source>
        <dbReference type="ARBA" id="ARBA00022840"/>
    </source>
</evidence>
<keyword evidence="7 12" id="KW-0067">ATP-binding</keyword>
<proteinExistence type="inferred from homology"/>
<feature type="binding site" evidence="12">
    <location>
        <begin position="176"/>
        <end position="179"/>
    </location>
    <ligand>
        <name>ATP</name>
        <dbReference type="ChEBI" id="CHEBI:30616"/>
    </ligand>
</feature>
<reference evidence="14" key="1">
    <citation type="submission" date="2021-03" db="EMBL/GenBank/DDBJ databases">
        <authorList>
            <person name="Wang G."/>
        </authorList>
    </citation>
    <scope>NUCLEOTIDE SEQUENCE</scope>
    <source>
        <strain evidence="14">KCTC 12899</strain>
    </source>
</reference>
<dbReference type="GO" id="GO:0006002">
    <property type="term" value="P:fructose 6-phosphate metabolic process"/>
    <property type="evidence" value="ECO:0007669"/>
    <property type="project" value="InterPro"/>
</dbReference>
<keyword evidence="9 12" id="KW-0324">Glycolysis</keyword>
<comment type="cofactor">
    <cofactor evidence="1 12">
        <name>Mg(2+)</name>
        <dbReference type="ChEBI" id="CHEBI:18420"/>
    </cofactor>
</comment>
<name>A0A8J7U5X8_9BACT</name>
<dbReference type="PRINTS" id="PR00476">
    <property type="entry name" value="PHFRCTKINASE"/>
</dbReference>
<gene>
    <name evidence="12" type="primary">pfkA</name>
    <name evidence="14" type="ORF">J3U88_27180</name>
</gene>
<evidence type="ECO:0000256" key="11">
    <source>
        <dbReference type="ARBA" id="ARBA00048072"/>
    </source>
</evidence>
<feature type="domain" description="Phosphofructokinase" evidence="13">
    <location>
        <begin position="78"/>
        <end position="384"/>
    </location>
</feature>
<evidence type="ECO:0000256" key="8">
    <source>
        <dbReference type="ARBA" id="ARBA00022842"/>
    </source>
</evidence>
<evidence type="ECO:0000256" key="6">
    <source>
        <dbReference type="ARBA" id="ARBA00022777"/>
    </source>
</evidence>
<sequence length="437" mass="48339">MPWKPSDFQITSLGEARYNAADFESIRNVTSDTLFVNDRERVPHQVVFQEGDPLDTSRAFEKAGPREKLFFNPGEVNAAIVTCGGICPGLNDVIRALFMELHYIYQARSVLGFRYGLRGFDPASGLDPIELNHERVSDIQAYGGTMLGTSRGHVAADVVVDRLQAHNIQILFVIGGDGTQRAAHTIWEEVARRGAKIAIIGVPKTIDNDINYVYKTFGFDTAVSFARDALEAAHIEAKGNPKGIGLVKVMGRDSGFIAAYATLASITVNYTLIPEMDFHLDGNHGLLNHLEKRMADKNHAVIVVAEGAGQHLLPESERERDASGNIKHGDIGVYLKQRINQHFKQKGLEVNLKYFDPSYMLRSLPANAQDRIFAANLARFAVHAAMAGKTDMMIGRRFNQFIHVPIPIAVANRKKITLDSELWMAVLQATGQPAKMF</sequence>
<dbReference type="Gene3D" id="3.40.50.450">
    <property type="match status" value="1"/>
</dbReference>
<evidence type="ECO:0000256" key="1">
    <source>
        <dbReference type="ARBA" id="ARBA00001946"/>
    </source>
</evidence>
<dbReference type="EMBL" id="JAFREP010000032">
    <property type="protein sequence ID" value="MBO1322187.1"/>
    <property type="molecule type" value="Genomic_DNA"/>
</dbReference>
<evidence type="ECO:0000313" key="14">
    <source>
        <dbReference type="EMBL" id="MBO1322187.1"/>
    </source>
</evidence>
<evidence type="ECO:0000313" key="15">
    <source>
        <dbReference type="Proteomes" id="UP000664417"/>
    </source>
</evidence>
<dbReference type="NCBIfam" id="NF005301">
    <property type="entry name" value="PRK06830.1"/>
    <property type="match status" value="1"/>
</dbReference>
<evidence type="ECO:0000259" key="13">
    <source>
        <dbReference type="Pfam" id="PF00365"/>
    </source>
</evidence>
<evidence type="ECO:0000256" key="2">
    <source>
        <dbReference type="ARBA" id="ARBA00003138"/>
    </source>
</evidence>
<keyword evidence="4 12" id="KW-0479">Metal-binding</keyword>
<dbReference type="PANTHER" id="PTHR45770">
    <property type="entry name" value="ATP-DEPENDENT 6-PHOSPHOFRUCTOKINASE 1"/>
    <property type="match status" value="1"/>
</dbReference>
<dbReference type="InterPro" id="IPR050929">
    <property type="entry name" value="PFKA"/>
</dbReference>
<keyword evidence="6 12" id="KW-0418">Kinase</keyword>
<dbReference type="AlphaFoldDB" id="A0A8J7U5X8"/>
<comment type="catalytic activity">
    <reaction evidence="10 12">
        <text>beta-D-fructose 6-phosphate + ATP = beta-D-fructose 1,6-bisphosphate + ADP + H(+)</text>
        <dbReference type="Rhea" id="RHEA:16109"/>
        <dbReference type="ChEBI" id="CHEBI:15378"/>
        <dbReference type="ChEBI" id="CHEBI:30616"/>
        <dbReference type="ChEBI" id="CHEBI:32966"/>
        <dbReference type="ChEBI" id="CHEBI:57634"/>
        <dbReference type="ChEBI" id="CHEBI:456216"/>
        <dbReference type="EC" id="2.7.1.11"/>
    </reaction>
</comment>
<dbReference type="InterPro" id="IPR022953">
    <property type="entry name" value="ATP_PFK"/>
</dbReference>
<dbReference type="GO" id="GO:0005524">
    <property type="term" value="F:ATP binding"/>
    <property type="evidence" value="ECO:0007669"/>
    <property type="project" value="UniProtKB-KW"/>
</dbReference>